<comment type="similarity">
    <text evidence="1">Belongs to the TRAFAC class translation factor GTPase superfamily. Classic translation factor GTPase family. IF-2 subfamily.</text>
</comment>
<evidence type="ECO:0000256" key="1">
    <source>
        <dbReference type="ARBA" id="ARBA00007733"/>
    </source>
</evidence>
<gene>
    <name evidence="10" type="primary">INFB</name>
    <name evidence="10" type="ORF">TSPGSL018_125</name>
</gene>
<dbReference type="InterPro" id="IPR027417">
    <property type="entry name" value="P-loop_NTPase"/>
</dbReference>
<dbReference type="InterPro" id="IPR005225">
    <property type="entry name" value="Small_GTP-bd"/>
</dbReference>
<dbReference type="Gene3D" id="2.40.30.10">
    <property type="entry name" value="Translation factors"/>
    <property type="match status" value="1"/>
</dbReference>
<keyword evidence="5" id="KW-0342">GTP-binding</keyword>
<feature type="compositionally biased region" description="Basic and acidic residues" evidence="8">
    <location>
        <begin position="194"/>
        <end position="205"/>
    </location>
</feature>
<feature type="compositionally biased region" description="Basic and acidic residues" evidence="8">
    <location>
        <begin position="176"/>
        <end position="187"/>
    </location>
</feature>
<dbReference type="InterPro" id="IPR009000">
    <property type="entry name" value="Transl_B-barrel_sf"/>
</dbReference>
<feature type="domain" description="Tr-type G" evidence="9">
    <location>
        <begin position="315"/>
        <end position="488"/>
    </location>
</feature>
<feature type="compositionally biased region" description="Basic and acidic residues" evidence="8">
    <location>
        <begin position="118"/>
        <end position="135"/>
    </location>
</feature>
<evidence type="ECO:0000256" key="4">
    <source>
        <dbReference type="ARBA" id="ARBA00022917"/>
    </source>
</evidence>
<dbReference type="InterPro" id="IPR000178">
    <property type="entry name" value="TF_IF2_bacterial-like"/>
</dbReference>
<dbReference type="PANTHER" id="PTHR43381">
    <property type="entry name" value="TRANSLATION INITIATION FACTOR IF-2-RELATED"/>
    <property type="match status" value="1"/>
</dbReference>
<proteinExistence type="inferred from homology"/>
<evidence type="ECO:0000256" key="6">
    <source>
        <dbReference type="ARBA" id="ARBA00025162"/>
    </source>
</evidence>
<dbReference type="CDD" id="cd03702">
    <property type="entry name" value="IF2_mtIF2_II"/>
    <property type="match status" value="1"/>
</dbReference>
<dbReference type="FunFam" id="2.40.30.10:FF:000054">
    <property type="entry name" value="Translation initiation factor IF-2"/>
    <property type="match status" value="1"/>
</dbReference>
<evidence type="ECO:0000259" key="9">
    <source>
        <dbReference type="PROSITE" id="PS51722"/>
    </source>
</evidence>
<dbReference type="FunFam" id="3.40.50.300:FF:000019">
    <property type="entry name" value="Translation initiation factor IF-2"/>
    <property type="match status" value="1"/>
</dbReference>
<dbReference type="SUPFAM" id="SSF52540">
    <property type="entry name" value="P-loop containing nucleoside triphosphate hydrolases"/>
    <property type="match status" value="1"/>
</dbReference>
<dbReference type="Pfam" id="PF22042">
    <property type="entry name" value="EF-G_D2"/>
    <property type="match status" value="1"/>
</dbReference>
<organism evidence="10">
    <name type="scientific">Tetraselmis sp. GSL018</name>
    <dbReference type="NCBI Taxonomy" id="582737"/>
    <lineage>
        <taxon>Eukaryota</taxon>
        <taxon>Viridiplantae</taxon>
        <taxon>Chlorophyta</taxon>
        <taxon>core chlorophytes</taxon>
        <taxon>Chlorodendrophyceae</taxon>
        <taxon>Chlorodendrales</taxon>
        <taxon>Chlorodendraceae</taxon>
        <taxon>Tetraselmis</taxon>
    </lineage>
</organism>
<dbReference type="Pfam" id="PF04760">
    <property type="entry name" value="IF2_N"/>
    <property type="match status" value="1"/>
</dbReference>
<keyword evidence="2 10" id="KW-0396">Initiation factor</keyword>
<dbReference type="GO" id="GO:0003924">
    <property type="term" value="F:GTPase activity"/>
    <property type="evidence" value="ECO:0007669"/>
    <property type="project" value="InterPro"/>
</dbReference>
<evidence type="ECO:0000256" key="2">
    <source>
        <dbReference type="ARBA" id="ARBA00022540"/>
    </source>
</evidence>
<name>A0A061SNY5_9CHLO</name>
<dbReference type="InterPro" id="IPR000795">
    <property type="entry name" value="T_Tr_GTP-bd_dom"/>
</dbReference>
<evidence type="ECO:0000256" key="5">
    <source>
        <dbReference type="ARBA" id="ARBA00023134"/>
    </source>
</evidence>
<dbReference type="InterPro" id="IPR006847">
    <property type="entry name" value="IF2_N"/>
</dbReference>
<dbReference type="InterPro" id="IPR015760">
    <property type="entry name" value="TIF_IF2"/>
</dbReference>
<dbReference type="GO" id="GO:0005525">
    <property type="term" value="F:GTP binding"/>
    <property type="evidence" value="ECO:0007669"/>
    <property type="project" value="UniProtKB-KW"/>
</dbReference>
<evidence type="ECO:0000256" key="7">
    <source>
        <dbReference type="ARBA" id="ARBA00044105"/>
    </source>
</evidence>
<evidence type="ECO:0000256" key="3">
    <source>
        <dbReference type="ARBA" id="ARBA00022741"/>
    </source>
</evidence>
<evidence type="ECO:0000313" key="10">
    <source>
        <dbReference type="EMBL" id="JAC84794.1"/>
    </source>
</evidence>
<dbReference type="SUPFAM" id="SSF50447">
    <property type="entry name" value="Translation proteins"/>
    <property type="match status" value="1"/>
</dbReference>
<evidence type="ECO:0000256" key="8">
    <source>
        <dbReference type="SAM" id="MobiDB-lite"/>
    </source>
</evidence>
<dbReference type="AlphaFoldDB" id="A0A061SNY5"/>
<dbReference type="PROSITE" id="PS51722">
    <property type="entry name" value="G_TR_2"/>
    <property type="match status" value="1"/>
</dbReference>
<dbReference type="NCBIfam" id="TIGR00231">
    <property type="entry name" value="small_GTP"/>
    <property type="match status" value="1"/>
</dbReference>
<dbReference type="NCBIfam" id="TIGR00487">
    <property type="entry name" value="IF-2"/>
    <property type="match status" value="1"/>
</dbReference>
<dbReference type="GO" id="GO:0005737">
    <property type="term" value="C:cytoplasm"/>
    <property type="evidence" value="ECO:0007669"/>
    <property type="project" value="TreeGrafter"/>
</dbReference>
<dbReference type="CDD" id="cd01887">
    <property type="entry name" value="IF2_eIF5B"/>
    <property type="match status" value="1"/>
</dbReference>
<reference evidence="10" key="1">
    <citation type="submission" date="2014-05" db="EMBL/GenBank/DDBJ databases">
        <title>The transcriptome of the halophilic microalga Tetraselmis sp. GSL018 isolated from the Great Salt Lake, Utah.</title>
        <authorList>
            <person name="Jinkerson R.E."/>
            <person name="D'Adamo S."/>
            <person name="Posewitz M.C."/>
        </authorList>
    </citation>
    <scope>NUCLEOTIDE SEQUENCE</scope>
    <source>
        <strain evidence="10">GSL018</strain>
    </source>
</reference>
<keyword evidence="3" id="KW-0547">Nucleotide-binding</keyword>
<protein>
    <recommendedName>
        <fullName evidence="7">Translation initiation factor IF-2, chloroplastic</fullName>
    </recommendedName>
</protein>
<dbReference type="Gene3D" id="3.40.50.300">
    <property type="entry name" value="P-loop containing nucleotide triphosphate hydrolases"/>
    <property type="match status" value="1"/>
</dbReference>
<dbReference type="PANTHER" id="PTHR43381:SF5">
    <property type="entry name" value="TR-TYPE G DOMAIN-CONTAINING PROTEIN"/>
    <property type="match status" value="1"/>
</dbReference>
<keyword evidence="4" id="KW-0648">Protein biosynthesis</keyword>
<feature type="region of interest" description="Disordered" evidence="8">
    <location>
        <begin position="62"/>
        <end position="212"/>
    </location>
</feature>
<sequence length="603" mass="65228">MSSVCNIRTKRAFPPGLCAANSRGFSVSDRNRISIFVPRFYVLCKGKYRSATRREKLAVCAEDESSETAPTLAKKPSLTPRPALKARKAVAIPVSQDKGNKKLSRNAEEQNAEMTASSERDNSLSRKDEQGEKSLRPPSKPSRRPRVSEAILHREKQPQGGGGDKQGPGRAHNKGSWRDEARQAREANRRRRESKQEKVTAEMKRQGRAQRRIAREAARAANVREREEIFEVGEEGMAMDELAERLAVSPTEIVKTLFMKGVMAQINQTLDRDAVKLVAEAYGTEVIDMDGPSIEDMAKKTTEFLDDEDIDSLETRPPVVTIMGHVDHGKTSLLDFIRKTKVAAGEAGGITQRIGAYTVDVDVEGEGRQVTFLDTPGHEAFSAMRARGARVTDIAVIIVAADDGVRPQTLEAVAHAKAAGVPIVVAINKVDKVGAEVERVKTELSSQADLLPEEWGGEVPMVAVSAKSGQGVEELLETISLLAEITDIYAQPNKAAAGTIIEAHLDRNRGPVATLLVQNGTLHIGDSVVAGASFGKVRAMSDAANRKLSEAGPSTAIEILGLNMVPTAGDEFNVVANESEARASAEFAAQKLRTQRLAAQAHG</sequence>
<dbReference type="GO" id="GO:0003743">
    <property type="term" value="F:translation initiation factor activity"/>
    <property type="evidence" value="ECO:0007669"/>
    <property type="project" value="UniProtKB-KW"/>
</dbReference>
<dbReference type="Pfam" id="PF00009">
    <property type="entry name" value="GTP_EFTU"/>
    <property type="match status" value="1"/>
</dbReference>
<accession>A0A061SNY5</accession>
<dbReference type="InterPro" id="IPR053905">
    <property type="entry name" value="EF-G-like_DII"/>
</dbReference>
<dbReference type="PRINTS" id="PR00315">
    <property type="entry name" value="ELONGATNFCT"/>
</dbReference>
<dbReference type="EMBL" id="GBEZ01000058">
    <property type="protein sequence ID" value="JAC84794.1"/>
    <property type="molecule type" value="Transcribed_RNA"/>
</dbReference>
<dbReference type="InterPro" id="IPR044145">
    <property type="entry name" value="IF2_II"/>
</dbReference>
<comment type="function">
    <text evidence="6">One of the essential components for the initiation of protein synthesis. Protects formylmethionyl-tRNA from spontaneous hydrolysis and promotes its binding to the 30S ribosomal subunits. Also involved in the hydrolysis of GTP during the formation of the 70S ribosomal complex.</text>
</comment>